<dbReference type="RefSeq" id="WP_162449472.1">
    <property type="nucleotide sequence ID" value="NZ_WLZY01000002.1"/>
</dbReference>
<evidence type="ECO:0000313" key="3">
    <source>
        <dbReference type="Proteomes" id="UP000460435"/>
    </source>
</evidence>
<proteinExistence type="predicted"/>
<dbReference type="Pfam" id="PF00027">
    <property type="entry name" value="cNMP_binding"/>
    <property type="match status" value="1"/>
</dbReference>
<evidence type="ECO:0000313" key="2">
    <source>
        <dbReference type="EMBL" id="NDL56760.1"/>
    </source>
</evidence>
<dbReference type="SMART" id="SM00100">
    <property type="entry name" value="cNMP"/>
    <property type="match status" value="1"/>
</dbReference>
<evidence type="ECO:0000259" key="1">
    <source>
        <dbReference type="PROSITE" id="PS50042"/>
    </source>
</evidence>
<gene>
    <name evidence="2" type="ORF">F7O44_06715</name>
</gene>
<dbReference type="SUPFAM" id="SSF51206">
    <property type="entry name" value="cAMP-binding domain-like"/>
    <property type="match status" value="1"/>
</dbReference>
<dbReference type="Gene3D" id="2.60.120.10">
    <property type="entry name" value="Jelly Rolls"/>
    <property type="match status" value="1"/>
</dbReference>
<protein>
    <submittedName>
        <fullName evidence="2">Cyclic nucleotide-binding domain-containing protein</fullName>
    </submittedName>
</protein>
<dbReference type="PROSITE" id="PS50042">
    <property type="entry name" value="CNMP_BINDING_3"/>
    <property type="match status" value="1"/>
</dbReference>
<keyword evidence="3" id="KW-1185">Reference proteome</keyword>
<name>A0A7K3M0I2_9ACTN</name>
<dbReference type="InterPro" id="IPR014710">
    <property type="entry name" value="RmlC-like_jellyroll"/>
</dbReference>
<dbReference type="InterPro" id="IPR000595">
    <property type="entry name" value="cNMP-bd_dom"/>
</dbReference>
<accession>A0A7K3M0I2</accession>
<dbReference type="CDD" id="cd00038">
    <property type="entry name" value="CAP_ED"/>
    <property type="match status" value="1"/>
</dbReference>
<dbReference type="EMBL" id="WLZY01000002">
    <property type="protein sequence ID" value="NDL56760.1"/>
    <property type="molecule type" value="Genomic_DNA"/>
</dbReference>
<dbReference type="Proteomes" id="UP000460435">
    <property type="component" value="Unassembled WGS sequence"/>
</dbReference>
<reference evidence="2 3" key="1">
    <citation type="submission" date="2019-11" db="EMBL/GenBank/DDBJ databases">
        <authorList>
            <person name="Li X.-J."/>
            <person name="Feng X.-M."/>
        </authorList>
    </citation>
    <scope>NUCLEOTIDE SEQUENCE [LARGE SCALE GENOMIC DNA]</scope>
    <source>
        <strain evidence="2 3">XMNu-373</strain>
    </source>
</reference>
<dbReference type="AlphaFoldDB" id="A0A7K3M0I2"/>
<organism evidence="2 3">
    <name type="scientific">Phytoactinopolyspora mesophila</name>
    <dbReference type="NCBI Taxonomy" id="2650750"/>
    <lineage>
        <taxon>Bacteria</taxon>
        <taxon>Bacillati</taxon>
        <taxon>Actinomycetota</taxon>
        <taxon>Actinomycetes</taxon>
        <taxon>Jiangellales</taxon>
        <taxon>Jiangellaceae</taxon>
        <taxon>Phytoactinopolyspora</taxon>
    </lineage>
</organism>
<sequence length="343" mass="36094">MAPTSLSATATSLSWIPSEAVTGAARRAFDVGFAHYDAPPPDVIDDLDELRAADGFRFANVLSVRAGIVDGQVSEAGYADGSGVVMGSTTVRLGRLGATFAAVALPVIQREPEYRDDGTVRLVQTCGGRTALPMPRQVPHAPFVKMQAPWVWTTLALVLRPDGTAEVELAGASPFPRHWVYDATGALALKSGLTNYAGWVAHSFGARTPWGDEDSPALVTASESASERVLSRMLMTGAKKPKVISLAAGDTLTKQGMPGDELYLLLDGVLAVDVDGARLAELGPGAVLGERAVLEGGRRTSTLTAVTQARVAVAPAEAIDRDRLAELASSHRREEQTPEAELA</sequence>
<feature type="domain" description="Cyclic nucleotide-binding" evidence="1">
    <location>
        <begin position="246"/>
        <end position="321"/>
    </location>
</feature>
<dbReference type="InterPro" id="IPR018490">
    <property type="entry name" value="cNMP-bd_dom_sf"/>
</dbReference>
<comment type="caution">
    <text evidence="2">The sequence shown here is derived from an EMBL/GenBank/DDBJ whole genome shotgun (WGS) entry which is preliminary data.</text>
</comment>